<reference evidence="4" key="2">
    <citation type="submission" date="2023-01" db="EMBL/GenBank/DDBJ databases">
        <title>Draft genome sequence of Sulfitobacter pacificus strain NBRC 109915.</title>
        <authorList>
            <person name="Sun Q."/>
            <person name="Mori K."/>
        </authorList>
    </citation>
    <scope>NUCLEOTIDE SEQUENCE</scope>
    <source>
        <strain evidence="4">NBRC 109915</strain>
    </source>
</reference>
<feature type="domain" description="HTH tetR-type" evidence="3">
    <location>
        <begin position="29"/>
        <end position="89"/>
    </location>
</feature>
<evidence type="ECO:0000313" key="4">
    <source>
        <dbReference type="EMBL" id="GLQ28581.1"/>
    </source>
</evidence>
<dbReference type="PANTHER" id="PTHR30055:SF146">
    <property type="entry name" value="HTH-TYPE TRANSCRIPTIONAL DUAL REGULATOR CECR"/>
    <property type="match status" value="1"/>
</dbReference>
<dbReference type="Gene3D" id="1.10.10.60">
    <property type="entry name" value="Homeodomain-like"/>
    <property type="match status" value="1"/>
</dbReference>
<keyword evidence="1 2" id="KW-0238">DNA-binding</keyword>
<accession>A0ABQ5VN26</accession>
<name>A0ABQ5VN26_9RHOB</name>
<keyword evidence="5" id="KW-1185">Reference proteome</keyword>
<dbReference type="Pfam" id="PF00440">
    <property type="entry name" value="TetR_N"/>
    <property type="match status" value="1"/>
</dbReference>
<proteinExistence type="predicted"/>
<dbReference type="PANTHER" id="PTHR30055">
    <property type="entry name" value="HTH-TYPE TRANSCRIPTIONAL REGULATOR RUTR"/>
    <property type="match status" value="1"/>
</dbReference>
<protein>
    <submittedName>
        <fullName evidence="4">TetR family transcriptional regulator</fullName>
    </submittedName>
</protein>
<evidence type="ECO:0000256" key="1">
    <source>
        <dbReference type="ARBA" id="ARBA00023125"/>
    </source>
</evidence>
<dbReference type="SUPFAM" id="SSF48498">
    <property type="entry name" value="Tetracyclin repressor-like, C-terminal domain"/>
    <property type="match status" value="1"/>
</dbReference>
<dbReference type="PROSITE" id="PS50977">
    <property type="entry name" value="HTH_TETR_2"/>
    <property type="match status" value="1"/>
</dbReference>
<gene>
    <name evidence="4" type="ORF">GCM10007927_33840</name>
</gene>
<dbReference type="PROSITE" id="PS01081">
    <property type="entry name" value="HTH_TETR_1"/>
    <property type="match status" value="1"/>
</dbReference>
<dbReference type="Pfam" id="PF14246">
    <property type="entry name" value="TetR_C_7"/>
    <property type="match status" value="1"/>
</dbReference>
<dbReference type="Proteomes" id="UP001161388">
    <property type="component" value="Unassembled WGS sequence"/>
</dbReference>
<evidence type="ECO:0000256" key="2">
    <source>
        <dbReference type="PROSITE-ProRule" id="PRU00335"/>
    </source>
</evidence>
<dbReference type="InterPro" id="IPR039536">
    <property type="entry name" value="TetR_C_Proteobacteria"/>
</dbReference>
<evidence type="ECO:0000259" key="3">
    <source>
        <dbReference type="PROSITE" id="PS50977"/>
    </source>
</evidence>
<dbReference type="InterPro" id="IPR023772">
    <property type="entry name" value="DNA-bd_HTH_TetR-type_CS"/>
</dbReference>
<dbReference type="InterPro" id="IPR050109">
    <property type="entry name" value="HTH-type_TetR-like_transc_reg"/>
</dbReference>
<evidence type="ECO:0000313" key="5">
    <source>
        <dbReference type="Proteomes" id="UP001161388"/>
    </source>
</evidence>
<dbReference type="EMBL" id="BSNL01000001">
    <property type="protein sequence ID" value="GLQ28581.1"/>
    <property type="molecule type" value="Genomic_DNA"/>
</dbReference>
<comment type="caution">
    <text evidence="4">The sequence shown here is derived from an EMBL/GenBank/DDBJ whole genome shotgun (WGS) entry which is preliminary data.</text>
</comment>
<dbReference type="InterPro" id="IPR009057">
    <property type="entry name" value="Homeodomain-like_sf"/>
</dbReference>
<dbReference type="PRINTS" id="PR00455">
    <property type="entry name" value="HTHTETR"/>
</dbReference>
<reference evidence="4" key="1">
    <citation type="journal article" date="2014" name="Int. J. Syst. Evol. Microbiol.">
        <title>Complete genome of a new Firmicutes species belonging to the dominant human colonic microbiota ('Ruminococcus bicirculans') reveals two chromosomes and a selective capacity to utilize plant glucans.</title>
        <authorList>
            <consortium name="NISC Comparative Sequencing Program"/>
            <person name="Wegmann U."/>
            <person name="Louis P."/>
            <person name="Goesmann A."/>
            <person name="Henrissat B."/>
            <person name="Duncan S.H."/>
            <person name="Flint H.J."/>
        </authorList>
    </citation>
    <scope>NUCLEOTIDE SEQUENCE</scope>
    <source>
        <strain evidence="4">NBRC 109915</strain>
    </source>
</reference>
<dbReference type="Gene3D" id="1.10.357.10">
    <property type="entry name" value="Tetracycline Repressor, domain 2"/>
    <property type="match status" value="1"/>
</dbReference>
<organism evidence="4 5">
    <name type="scientific">Sulfitobacter pacificus</name>
    <dbReference type="NCBI Taxonomy" id="1499314"/>
    <lineage>
        <taxon>Bacteria</taxon>
        <taxon>Pseudomonadati</taxon>
        <taxon>Pseudomonadota</taxon>
        <taxon>Alphaproteobacteria</taxon>
        <taxon>Rhodobacterales</taxon>
        <taxon>Roseobacteraceae</taxon>
        <taxon>Sulfitobacter</taxon>
    </lineage>
</organism>
<dbReference type="InterPro" id="IPR001647">
    <property type="entry name" value="HTH_TetR"/>
</dbReference>
<feature type="DNA-binding region" description="H-T-H motif" evidence="2">
    <location>
        <begin position="52"/>
        <end position="71"/>
    </location>
</feature>
<sequence>MELNETVYTLRVSHVGEFMTPNAPQVRKGRKFDQVLEGARTVFMADGFEGASVDEIARVASVSKATLYSYFPDKRLLFMEVANAECGRQAQEAMDYIDMDAAPREVLTQAAHHFLRFITSTFGLQIFRICVAESDRFPEIGQSFYNSGPAMMRQEMAEYFRSAEARGVLKIDDYDLAADQFGDLCKTDIWPRLIFGVSKSVTEAEITRVVDGAVDMFMARYGT</sequence>
<dbReference type="SUPFAM" id="SSF46689">
    <property type="entry name" value="Homeodomain-like"/>
    <property type="match status" value="1"/>
</dbReference>
<dbReference type="InterPro" id="IPR036271">
    <property type="entry name" value="Tet_transcr_reg_TetR-rel_C_sf"/>
</dbReference>